<sequence length="70" mass="6948">MNIFQLSMLLSMALTALAACDLPVCFGGAPDQPDRCTATDCQTYVCENDGGCGAGNNVCIPTGGGGAACA</sequence>
<reference evidence="2 3" key="1">
    <citation type="submission" date="2016-06" db="EMBL/GenBank/DDBJ databases">
        <authorList>
            <person name="Kjaerup R.B."/>
            <person name="Dalgaard T.S."/>
            <person name="Juul-Madsen H.R."/>
        </authorList>
    </citation>
    <scope>NUCLEOTIDE SEQUENCE [LARGE SCALE GENOMIC DNA]</scope>
</reference>
<protein>
    <submittedName>
        <fullName evidence="2">Uncharacterized protein</fullName>
    </submittedName>
</protein>
<name>A0A1X7RK25_ZYMT9</name>
<proteinExistence type="predicted"/>
<evidence type="ECO:0000313" key="3">
    <source>
        <dbReference type="Proteomes" id="UP000215127"/>
    </source>
</evidence>
<dbReference type="Proteomes" id="UP000215127">
    <property type="component" value="Chromosome 2"/>
</dbReference>
<dbReference type="EMBL" id="LT853693">
    <property type="protein sequence ID" value="SMQ47367.1"/>
    <property type="molecule type" value="Genomic_DNA"/>
</dbReference>
<accession>A0A1X7RK25</accession>
<organism evidence="2 3">
    <name type="scientific">Zymoseptoria tritici (strain ST99CH_3D7)</name>
    <dbReference type="NCBI Taxonomy" id="1276538"/>
    <lineage>
        <taxon>Eukaryota</taxon>
        <taxon>Fungi</taxon>
        <taxon>Dikarya</taxon>
        <taxon>Ascomycota</taxon>
        <taxon>Pezizomycotina</taxon>
        <taxon>Dothideomycetes</taxon>
        <taxon>Dothideomycetidae</taxon>
        <taxon>Mycosphaerellales</taxon>
        <taxon>Mycosphaerellaceae</taxon>
        <taxon>Zymoseptoria</taxon>
    </lineage>
</organism>
<keyword evidence="3" id="KW-1185">Reference proteome</keyword>
<feature type="signal peptide" evidence="1">
    <location>
        <begin position="1"/>
        <end position="18"/>
    </location>
</feature>
<feature type="chain" id="PRO_5010883188" evidence="1">
    <location>
        <begin position="19"/>
        <end position="70"/>
    </location>
</feature>
<evidence type="ECO:0000313" key="2">
    <source>
        <dbReference type="EMBL" id="SMQ47367.1"/>
    </source>
</evidence>
<gene>
    <name evidence="2" type="ORF">ZT3D7_G2514</name>
</gene>
<evidence type="ECO:0000256" key="1">
    <source>
        <dbReference type="SAM" id="SignalP"/>
    </source>
</evidence>
<keyword evidence="1" id="KW-0732">Signal</keyword>
<dbReference type="AlphaFoldDB" id="A0A1X7RK25"/>